<keyword evidence="1" id="KW-0175">Coiled coil</keyword>
<organism evidence="3 4">
    <name type="scientific">Thecamonas trahens ATCC 50062</name>
    <dbReference type="NCBI Taxonomy" id="461836"/>
    <lineage>
        <taxon>Eukaryota</taxon>
        <taxon>Apusozoa</taxon>
        <taxon>Apusomonadida</taxon>
        <taxon>Apusomonadidae</taxon>
        <taxon>Thecamonas</taxon>
    </lineage>
</organism>
<accession>A0A0L0DAZ1</accession>
<dbReference type="SUPFAM" id="SSF52833">
    <property type="entry name" value="Thioredoxin-like"/>
    <property type="match status" value="1"/>
</dbReference>
<dbReference type="CDD" id="cd01767">
    <property type="entry name" value="UBX"/>
    <property type="match status" value="1"/>
</dbReference>
<dbReference type="InterPro" id="IPR036249">
    <property type="entry name" value="Thioredoxin-like_sf"/>
</dbReference>
<protein>
    <submittedName>
        <fullName evidence="3">FAS-associated factor 1</fullName>
    </submittedName>
</protein>
<dbReference type="AlphaFoldDB" id="A0A0L0DAZ1"/>
<dbReference type="Gene3D" id="3.10.20.90">
    <property type="entry name" value="Phosphatidylinositol 3-kinase Catalytic Subunit, Chain A, domain 1"/>
    <property type="match status" value="1"/>
</dbReference>
<dbReference type="PANTHER" id="PTHR23322">
    <property type="entry name" value="FAS-ASSOCIATED PROTEIN"/>
    <property type="match status" value="1"/>
</dbReference>
<dbReference type="SMART" id="SM00594">
    <property type="entry name" value="UAS"/>
    <property type="match status" value="1"/>
</dbReference>
<dbReference type="PROSITE" id="PS50033">
    <property type="entry name" value="UBX"/>
    <property type="match status" value="1"/>
</dbReference>
<dbReference type="eggNOG" id="KOG1363">
    <property type="taxonomic scope" value="Eukaryota"/>
</dbReference>
<keyword evidence="4" id="KW-1185">Reference proteome</keyword>
<gene>
    <name evidence="3" type="ORF">AMSG_05541</name>
</gene>
<evidence type="ECO:0000259" key="2">
    <source>
        <dbReference type="PROSITE" id="PS50033"/>
    </source>
</evidence>
<dbReference type="InterPro" id="IPR001012">
    <property type="entry name" value="UBX_dom"/>
</dbReference>
<dbReference type="GO" id="GO:0036503">
    <property type="term" value="P:ERAD pathway"/>
    <property type="evidence" value="ECO:0007669"/>
    <property type="project" value="TreeGrafter"/>
</dbReference>
<dbReference type="InterPro" id="IPR049483">
    <property type="entry name" value="FAF1_2-like_UAS"/>
</dbReference>
<dbReference type="GeneID" id="25564937"/>
<dbReference type="GO" id="GO:0043130">
    <property type="term" value="F:ubiquitin binding"/>
    <property type="evidence" value="ECO:0007669"/>
    <property type="project" value="TreeGrafter"/>
</dbReference>
<dbReference type="Gene3D" id="3.40.30.10">
    <property type="entry name" value="Glutaredoxin"/>
    <property type="match status" value="1"/>
</dbReference>
<feature type="domain" description="UBX" evidence="2">
    <location>
        <begin position="292"/>
        <end position="371"/>
    </location>
</feature>
<dbReference type="InterPro" id="IPR006577">
    <property type="entry name" value="UAS"/>
</dbReference>
<evidence type="ECO:0000256" key="1">
    <source>
        <dbReference type="ARBA" id="ARBA00023054"/>
    </source>
</evidence>
<reference evidence="3 4" key="1">
    <citation type="submission" date="2010-05" db="EMBL/GenBank/DDBJ databases">
        <title>The Genome Sequence of Thecamonas trahens ATCC 50062.</title>
        <authorList>
            <consortium name="The Broad Institute Genome Sequencing Platform"/>
            <person name="Russ C."/>
            <person name="Cuomo C."/>
            <person name="Shea T."/>
            <person name="Young S.K."/>
            <person name="Zeng Q."/>
            <person name="Koehrsen M."/>
            <person name="Haas B."/>
            <person name="Borodovsky M."/>
            <person name="Guigo R."/>
            <person name="Alvarado L."/>
            <person name="Berlin A."/>
            <person name="Bochicchio J."/>
            <person name="Borenstein D."/>
            <person name="Chapman S."/>
            <person name="Chen Z."/>
            <person name="Freedman E."/>
            <person name="Gellesch M."/>
            <person name="Goldberg J."/>
            <person name="Griggs A."/>
            <person name="Gujja S."/>
            <person name="Heilman E."/>
            <person name="Heiman D."/>
            <person name="Hepburn T."/>
            <person name="Howarth C."/>
            <person name="Jen D."/>
            <person name="Larson L."/>
            <person name="Mehta T."/>
            <person name="Park D."/>
            <person name="Pearson M."/>
            <person name="Roberts A."/>
            <person name="Saif S."/>
            <person name="Shenoy N."/>
            <person name="Sisk P."/>
            <person name="Stolte C."/>
            <person name="Sykes S."/>
            <person name="Thomson T."/>
            <person name="Walk T."/>
            <person name="White J."/>
            <person name="Yandava C."/>
            <person name="Burger G."/>
            <person name="Gray M.W."/>
            <person name="Holland P.W.H."/>
            <person name="King N."/>
            <person name="Lang F.B.F."/>
            <person name="Roger A.J."/>
            <person name="Ruiz-Trillo I."/>
            <person name="Lander E."/>
            <person name="Nusbaum C."/>
        </authorList>
    </citation>
    <scope>NUCLEOTIDE SEQUENCE [LARGE SCALE GENOMIC DNA]</scope>
    <source>
        <strain evidence="3 4">ATCC 50062</strain>
    </source>
</reference>
<dbReference type="STRING" id="461836.A0A0L0DAZ1"/>
<dbReference type="Proteomes" id="UP000054408">
    <property type="component" value="Unassembled WGS sequence"/>
</dbReference>
<dbReference type="SMART" id="SM00166">
    <property type="entry name" value="UBX"/>
    <property type="match status" value="1"/>
</dbReference>
<dbReference type="OrthoDB" id="1026733at2759"/>
<dbReference type="OMA" id="TIFCENT"/>
<dbReference type="Pfam" id="PF00789">
    <property type="entry name" value="UBX"/>
    <property type="match status" value="1"/>
</dbReference>
<dbReference type="Pfam" id="PF21021">
    <property type="entry name" value="FAF1"/>
    <property type="match status" value="1"/>
</dbReference>
<dbReference type="EMBL" id="GL349456">
    <property type="protein sequence ID" value="KNC49519.1"/>
    <property type="molecule type" value="Genomic_DNA"/>
</dbReference>
<sequence>MLTDEQQALVAQFKARQRRVVRLRLPAAAPVPAAVAARQRPQYAVDRSGAGPSTGGDMPANQGILGMGASLLFSILSGAVGFVGTLAAPLLSLVTGTTMGGGGGGAHAFVAAFEAEYGDVHPAFMLTPFTEAVHRAAREGKVLVVYLHSEFHAETAAFCEGTLSDPALVPRIDESCIAWAGDIAHQEAHHVSTALRASTYPYLALVVASPQSNNIAVLAVFEGNTPAETILAGLQDVTGRLDAERAARDQEAAAAAATREADRRIRAEQDAAYEASLAADLFSFFMPGPDADADGVVTIRVRLPDGAQSQRRFVASHKVQHVYAWIATCDLPDEVITSGYVLVANFPRTLYTDRSASLADAGLVGHVSLFVEATPS</sequence>
<evidence type="ECO:0000313" key="3">
    <source>
        <dbReference type="EMBL" id="KNC49519.1"/>
    </source>
</evidence>
<name>A0A0L0DAZ1_THETB</name>
<dbReference type="SUPFAM" id="SSF54236">
    <property type="entry name" value="Ubiquitin-like"/>
    <property type="match status" value="1"/>
</dbReference>
<dbReference type="RefSeq" id="XP_013757635.1">
    <property type="nucleotide sequence ID" value="XM_013902181.1"/>
</dbReference>
<evidence type="ECO:0000313" key="4">
    <source>
        <dbReference type="Proteomes" id="UP000054408"/>
    </source>
</evidence>
<proteinExistence type="predicted"/>
<dbReference type="GO" id="GO:0005783">
    <property type="term" value="C:endoplasmic reticulum"/>
    <property type="evidence" value="ECO:0007669"/>
    <property type="project" value="TreeGrafter"/>
</dbReference>
<dbReference type="InterPro" id="IPR029071">
    <property type="entry name" value="Ubiquitin-like_domsf"/>
</dbReference>
<dbReference type="PANTHER" id="PTHR23322:SF1">
    <property type="entry name" value="FAS-ASSOCIATED FACTOR 2"/>
    <property type="match status" value="1"/>
</dbReference>
<dbReference type="InterPro" id="IPR050730">
    <property type="entry name" value="UBX_domain-protein"/>
</dbReference>